<sequence>MQNITNYLLLFIGFITLSATAQIKDPYRIFNQKGKQVSYKKMLKDLSRSEVILFGELHNNPIAHWLEYEVTSDLLKSDSLILGAEMFEADDQNTLNDYLMGFINAKTMDSIISPWPNYNTDYKPLVDLAKRNKLSFIATNVPRKYANLVFKKGFEALDPLTDQEKNYIAKLPIAYDPNLPSYKAMLEMMPGHGGANLPKAQAIKDATMAFFILKHLKTNHLFIHYNGSYHSNNFEGIGWYLKRQRSELNIKTINIVEQKALRKPEAEHMNSAHYIIVVDKDMAKTY</sequence>
<accession>A0A1I6PL85</accession>
<protein>
    <submittedName>
        <fullName evidence="2">Uncharacterized iron-regulated protein</fullName>
    </submittedName>
</protein>
<dbReference type="EMBL" id="FPAG01000001">
    <property type="protein sequence ID" value="SFS40952.1"/>
    <property type="molecule type" value="Genomic_DNA"/>
</dbReference>
<dbReference type="Proteomes" id="UP000183209">
    <property type="component" value="Unassembled WGS sequence"/>
</dbReference>
<reference evidence="2 3" key="1">
    <citation type="submission" date="2016-10" db="EMBL/GenBank/DDBJ databases">
        <authorList>
            <person name="de Groot N.N."/>
        </authorList>
    </citation>
    <scope>NUCLEOTIDE SEQUENCE [LARGE SCALE GENOMIC DNA]</scope>
    <source>
        <strain evidence="2 3">CGMCC 1.6114</strain>
    </source>
</reference>
<dbReference type="CDD" id="cd14727">
    <property type="entry name" value="ChanN-like"/>
    <property type="match status" value="1"/>
</dbReference>
<gene>
    <name evidence="2" type="ORF">SAMN04487906_0363</name>
</gene>
<dbReference type="InterPro" id="IPR007314">
    <property type="entry name" value="Cofac_haem-bd_dom"/>
</dbReference>
<name>A0A1I6PL85_9FLAO</name>
<dbReference type="Pfam" id="PF04187">
    <property type="entry name" value="Cofac_haem_bdg"/>
    <property type="match status" value="1"/>
</dbReference>
<dbReference type="OrthoDB" id="1680202at2"/>
<dbReference type="Gene3D" id="3.40.50.11550">
    <property type="match status" value="1"/>
</dbReference>
<organism evidence="2 3">
    <name type="scientific">Zhouia amylolytica</name>
    <dbReference type="NCBI Taxonomy" id="376730"/>
    <lineage>
        <taxon>Bacteria</taxon>
        <taxon>Pseudomonadati</taxon>
        <taxon>Bacteroidota</taxon>
        <taxon>Flavobacteriia</taxon>
        <taxon>Flavobacteriales</taxon>
        <taxon>Flavobacteriaceae</taxon>
        <taxon>Zhouia</taxon>
    </lineage>
</organism>
<evidence type="ECO:0000313" key="2">
    <source>
        <dbReference type="EMBL" id="SFS40952.1"/>
    </source>
</evidence>
<dbReference type="SUPFAM" id="SSF159501">
    <property type="entry name" value="EreA/ChaN-like"/>
    <property type="match status" value="1"/>
</dbReference>
<dbReference type="RefSeq" id="WP_074976516.1">
    <property type="nucleotide sequence ID" value="NZ_FPAG01000001.1"/>
</dbReference>
<dbReference type="AlphaFoldDB" id="A0A1I6PL85"/>
<evidence type="ECO:0000313" key="3">
    <source>
        <dbReference type="Proteomes" id="UP000183209"/>
    </source>
</evidence>
<proteinExistence type="predicted"/>
<evidence type="ECO:0000259" key="1">
    <source>
        <dbReference type="Pfam" id="PF04187"/>
    </source>
</evidence>
<feature type="domain" description="Haem-binding uptake Tiki superfamily ChaN" evidence="1">
    <location>
        <begin position="42"/>
        <end position="241"/>
    </location>
</feature>